<evidence type="ECO:0000313" key="3">
    <source>
        <dbReference type="Proteomes" id="UP000835052"/>
    </source>
</evidence>
<dbReference type="EMBL" id="CAJGYM010000163">
    <property type="protein sequence ID" value="CAD6199262.1"/>
    <property type="molecule type" value="Genomic_DNA"/>
</dbReference>
<accession>A0A8S1HRT6</accession>
<gene>
    <name evidence="2" type="ORF">CAUJ_LOCUS15165</name>
</gene>
<feature type="coiled-coil region" evidence="1">
    <location>
        <begin position="63"/>
        <end position="90"/>
    </location>
</feature>
<evidence type="ECO:0000313" key="2">
    <source>
        <dbReference type="EMBL" id="CAD6199262.1"/>
    </source>
</evidence>
<reference evidence="2" key="1">
    <citation type="submission" date="2020-10" db="EMBL/GenBank/DDBJ databases">
        <authorList>
            <person name="Kikuchi T."/>
        </authorList>
    </citation>
    <scope>NUCLEOTIDE SEQUENCE</scope>
    <source>
        <strain evidence="2">NKZ352</strain>
    </source>
</reference>
<comment type="caution">
    <text evidence="2">The sequence shown here is derived from an EMBL/GenBank/DDBJ whole genome shotgun (WGS) entry which is preliminary data.</text>
</comment>
<evidence type="ECO:0000256" key="1">
    <source>
        <dbReference type="SAM" id="Coils"/>
    </source>
</evidence>
<protein>
    <submittedName>
        <fullName evidence="2">Uncharacterized protein</fullName>
    </submittedName>
</protein>
<keyword evidence="3" id="KW-1185">Reference proteome</keyword>
<dbReference type="AlphaFoldDB" id="A0A8S1HRT6"/>
<name>A0A8S1HRT6_9PELO</name>
<organism evidence="2 3">
    <name type="scientific">Caenorhabditis auriculariae</name>
    <dbReference type="NCBI Taxonomy" id="2777116"/>
    <lineage>
        <taxon>Eukaryota</taxon>
        <taxon>Metazoa</taxon>
        <taxon>Ecdysozoa</taxon>
        <taxon>Nematoda</taxon>
        <taxon>Chromadorea</taxon>
        <taxon>Rhabditida</taxon>
        <taxon>Rhabditina</taxon>
        <taxon>Rhabditomorpha</taxon>
        <taxon>Rhabditoidea</taxon>
        <taxon>Rhabditidae</taxon>
        <taxon>Peloderinae</taxon>
        <taxon>Caenorhabditis</taxon>
    </lineage>
</organism>
<dbReference type="Proteomes" id="UP000835052">
    <property type="component" value="Unassembled WGS sequence"/>
</dbReference>
<keyword evidence="1" id="KW-0175">Coiled coil</keyword>
<proteinExistence type="predicted"/>
<sequence>MVTRLFSCCFQPIYDMIYKRMSKRIRHMEIQLSREHICQELREKVSQFRVRREEELEPIKEEIFELETSIKDKQNELERVGEDILELQNTGASGEEIQKKRSQRERLRLELIPLVDRRNYLQEDLTQKRREIDEQVEILYEKLDRGEIF</sequence>